<keyword evidence="3" id="KW-0238">DNA-binding</keyword>
<dbReference type="AlphaFoldDB" id="A0A3P3E9L2"/>
<evidence type="ECO:0000256" key="3">
    <source>
        <dbReference type="ARBA" id="ARBA00023125"/>
    </source>
</evidence>
<evidence type="ECO:0000256" key="2">
    <source>
        <dbReference type="ARBA" id="ARBA00023015"/>
    </source>
</evidence>
<accession>A0A3P3E9L2</accession>
<dbReference type="GO" id="GO:0005829">
    <property type="term" value="C:cytosol"/>
    <property type="evidence" value="ECO:0007669"/>
    <property type="project" value="TreeGrafter"/>
</dbReference>
<dbReference type="Pfam" id="PF03466">
    <property type="entry name" value="LysR_substrate"/>
    <property type="match status" value="1"/>
</dbReference>
<dbReference type="SUPFAM" id="SSF53850">
    <property type="entry name" value="Periplasmic binding protein-like II"/>
    <property type="match status" value="1"/>
</dbReference>
<evidence type="ECO:0000313" key="7">
    <source>
        <dbReference type="Proteomes" id="UP000271590"/>
    </source>
</evidence>
<dbReference type="PROSITE" id="PS50931">
    <property type="entry name" value="HTH_LYSR"/>
    <property type="match status" value="1"/>
</dbReference>
<reference evidence="6 7" key="1">
    <citation type="submission" date="2018-11" db="EMBL/GenBank/DDBJ databases">
        <title>The genome of Variovorax sp T529.</title>
        <authorList>
            <person name="Gao J."/>
        </authorList>
    </citation>
    <scope>NUCLEOTIDE SEQUENCE [LARGE SCALE GENOMIC DNA]</scope>
    <source>
        <strain evidence="6 7">T529</strain>
    </source>
</reference>
<dbReference type="PANTHER" id="PTHR30419:SF2">
    <property type="entry name" value="LYSR FAMILY TRANSCRIPTIONAL REGULATOR"/>
    <property type="match status" value="1"/>
</dbReference>
<dbReference type="GO" id="GO:0003700">
    <property type="term" value="F:DNA-binding transcription factor activity"/>
    <property type="evidence" value="ECO:0007669"/>
    <property type="project" value="InterPro"/>
</dbReference>
<dbReference type="Pfam" id="PF00126">
    <property type="entry name" value="HTH_1"/>
    <property type="match status" value="1"/>
</dbReference>
<dbReference type="InterPro" id="IPR000847">
    <property type="entry name" value="LysR_HTH_N"/>
</dbReference>
<gene>
    <name evidence="6" type="ORF">EH244_27275</name>
</gene>
<protein>
    <submittedName>
        <fullName evidence="6">LysR family transcriptional regulator</fullName>
    </submittedName>
</protein>
<keyword evidence="2" id="KW-0805">Transcription regulation</keyword>
<dbReference type="RefSeq" id="WP_124961437.1">
    <property type="nucleotide sequence ID" value="NZ_RQXU01000025.1"/>
</dbReference>
<evidence type="ECO:0000313" key="6">
    <source>
        <dbReference type="EMBL" id="RRH82352.1"/>
    </source>
</evidence>
<dbReference type="InterPro" id="IPR005119">
    <property type="entry name" value="LysR_subst-bd"/>
</dbReference>
<evidence type="ECO:0000259" key="5">
    <source>
        <dbReference type="PROSITE" id="PS50931"/>
    </source>
</evidence>
<dbReference type="Gene3D" id="3.40.190.290">
    <property type="match status" value="1"/>
</dbReference>
<dbReference type="CDD" id="cd08421">
    <property type="entry name" value="PBP2_LTTR_like_1"/>
    <property type="match status" value="1"/>
</dbReference>
<dbReference type="EMBL" id="RQXU01000025">
    <property type="protein sequence ID" value="RRH82352.1"/>
    <property type="molecule type" value="Genomic_DNA"/>
</dbReference>
<dbReference type="InterPro" id="IPR036388">
    <property type="entry name" value="WH-like_DNA-bd_sf"/>
</dbReference>
<feature type="domain" description="HTH lysR-type" evidence="5">
    <location>
        <begin position="4"/>
        <end position="61"/>
    </location>
</feature>
<dbReference type="InterPro" id="IPR050950">
    <property type="entry name" value="HTH-type_LysR_regulators"/>
</dbReference>
<dbReference type="SUPFAM" id="SSF46785">
    <property type="entry name" value="Winged helix' DNA-binding domain"/>
    <property type="match status" value="1"/>
</dbReference>
<keyword evidence="4" id="KW-0804">Transcription</keyword>
<organism evidence="6 7">
    <name type="scientific">Variovorax beijingensis</name>
    <dbReference type="NCBI Taxonomy" id="2496117"/>
    <lineage>
        <taxon>Bacteria</taxon>
        <taxon>Pseudomonadati</taxon>
        <taxon>Pseudomonadota</taxon>
        <taxon>Betaproteobacteria</taxon>
        <taxon>Burkholderiales</taxon>
        <taxon>Comamonadaceae</taxon>
        <taxon>Variovorax</taxon>
    </lineage>
</organism>
<sequence length="306" mass="33268">MRDLDLTTLRLFVAVCETRSIARAGEQASIVGSAISKRLAQLEDAVGTPLLLRKRRGVVPTPAGETLLEHARAMLGSAHRIERDMAAYAGGARGHVRILASASALAESLAEDVANFLQNPAHRNIRVDMEERVSPEIVRGIREGSASIGLCWDAADLEGLQRRDYRTDHLAIVAHPSHPVARHRSQVRFEDVLGHEFVGMPALSAVQLMLAREAAVAGKPLVYRVLVSNFDAALRVVRAGLAISVVPAEVAQPFTDTYGLRLMPLADAWARRRFAICFRDEATLSPSAQLLVAHLERCATDRADVG</sequence>
<dbReference type="Proteomes" id="UP000271590">
    <property type="component" value="Unassembled WGS sequence"/>
</dbReference>
<dbReference type="PANTHER" id="PTHR30419">
    <property type="entry name" value="HTH-TYPE TRANSCRIPTIONAL REGULATOR YBHD"/>
    <property type="match status" value="1"/>
</dbReference>
<dbReference type="GO" id="GO:0003677">
    <property type="term" value="F:DNA binding"/>
    <property type="evidence" value="ECO:0007669"/>
    <property type="project" value="UniProtKB-KW"/>
</dbReference>
<dbReference type="InterPro" id="IPR036390">
    <property type="entry name" value="WH_DNA-bd_sf"/>
</dbReference>
<dbReference type="Gene3D" id="1.10.10.10">
    <property type="entry name" value="Winged helix-like DNA-binding domain superfamily/Winged helix DNA-binding domain"/>
    <property type="match status" value="1"/>
</dbReference>
<proteinExistence type="inferred from homology"/>
<name>A0A3P3E9L2_9BURK</name>
<evidence type="ECO:0000256" key="1">
    <source>
        <dbReference type="ARBA" id="ARBA00009437"/>
    </source>
</evidence>
<dbReference type="FunFam" id="1.10.10.10:FF:000001">
    <property type="entry name" value="LysR family transcriptional regulator"/>
    <property type="match status" value="1"/>
</dbReference>
<comment type="caution">
    <text evidence="6">The sequence shown here is derived from an EMBL/GenBank/DDBJ whole genome shotgun (WGS) entry which is preliminary data.</text>
</comment>
<evidence type="ECO:0000256" key="4">
    <source>
        <dbReference type="ARBA" id="ARBA00023163"/>
    </source>
</evidence>
<comment type="similarity">
    <text evidence="1">Belongs to the LysR transcriptional regulatory family.</text>
</comment>